<sequence>MYPMLKVVEVIHFVEQFILDGNASHHFFWSSNNTIIHFLCMHKPQKTVR</sequence>
<proteinExistence type="predicted"/>
<name>A0A2C9U8M0_MANES</name>
<evidence type="ECO:0000313" key="1">
    <source>
        <dbReference type="EMBL" id="OAY26312.1"/>
    </source>
</evidence>
<organism evidence="1">
    <name type="scientific">Manihot esculenta</name>
    <name type="common">Cassava</name>
    <name type="synonym">Jatropha manihot</name>
    <dbReference type="NCBI Taxonomy" id="3983"/>
    <lineage>
        <taxon>Eukaryota</taxon>
        <taxon>Viridiplantae</taxon>
        <taxon>Streptophyta</taxon>
        <taxon>Embryophyta</taxon>
        <taxon>Tracheophyta</taxon>
        <taxon>Spermatophyta</taxon>
        <taxon>Magnoliopsida</taxon>
        <taxon>eudicotyledons</taxon>
        <taxon>Gunneridae</taxon>
        <taxon>Pentapetalae</taxon>
        <taxon>rosids</taxon>
        <taxon>fabids</taxon>
        <taxon>Malpighiales</taxon>
        <taxon>Euphorbiaceae</taxon>
        <taxon>Crotonoideae</taxon>
        <taxon>Manihoteae</taxon>
        <taxon>Manihot</taxon>
    </lineage>
</organism>
<dbReference type="EMBL" id="CM004402">
    <property type="protein sequence ID" value="OAY26312.1"/>
    <property type="molecule type" value="Genomic_DNA"/>
</dbReference>
<protein>
    <submittedName>
        <fullName evidence="1">Uncharacterized protein</fullName>
    </submittedName>
</protein>
<accession>A0A2C9U8M0</accession>
<reference evidence="1" key="1">
    <citation type="submission" date="2016-02" db="EMBL/GenBank/DDBJ databases">
        <title>WGS assembly of Manihot esculenta.</title>
        <authorList>
            <person name="Bredeson J.V."/>
            <person name="Prochnik S.E."/>
            <person name="Lyons J.B."/>
            <person name="Schmutz J."/>
            <person name="Grimwood J."/>
            <person name="Vrebalov J."/>
            <person name="Bart R.S."/>
            <person name="Amuge T."/>
            <person name="Ferguson M.E."/>
            <person name="Green R."/>
            <person name="Putnam N."/>
            <person name="Stites J."/>
            <person name="Rounsley S."/>
            <person name="Rokhsar D.S."/>
        </authorList>
    </citation>
    <scope>NUCLEOTIDE SEQUENCE [LARGE SCALE GENOMIC DNA]</scope>
    <source>
        <tissue evidence="1">Leaf</tissue>
    </source>
</reference>
<dbReference type="AlphaFoldDB" id="A0A2C9U8M0"/>
<gene>
    <name evidence="1" type="ORF">MANES_16G037900</name>
</gene>